<keyword evidence="11" id="KW-1185">Reference proteome</keyword>
<protein>
    <recommendedName>
        <fullName evidence="5">orotate phosphoribosyltransferase</fullName>
        <ecNumber evidence="5">2.4.2.10</ecNumber>
    </recommendedName>
</protein>
<evidence type="ECO:0000256" key="3">
    <source>
        <dbReference type="ARBA" id="ARBA00006340"/>
    </source>
</evidence>
<dbReference type="HAMAP" id="MF_01208">
    <property type="entry name" value="PyrE"/>
    <property type="match status" value="1"/>
</dbReference>
<dbReference type="InterPro" id="IPR004467">
    <property type="entry name" value="Or_phspho_trans_dom"/>
</dbReference>
<comment type="function">
    <text evidence="1">Catalyzes the transfer of a ribosyl phosphate group from 5-phosphoribose 1-diphosphate to orotate, leading to the formation of orotidine monophosphate (OMP).</text>
</comment>
<dbReference type="EMBL" id="KN824281">
    <property type="protein sequence ID" value="KIM31749.1"/>
    <property type="molecule type" value="Genomic_DNA"/>
</dbReference>
<evidence type="ECO:0000313" key="11">
    <source>
        <dbReference type="Proteomes" id="UP000054097"/>
    </source>
</evidence>
<evidence type="ECO:0000256" key="1">
    <source>
        <dbReference type="ARBA" id="ARBA00003769"/>
    </source>
</evidence>
<dbReference type="GO" id="GO:0044205">
    <property type="term" value="P:'de novo' UMP biosynthetic process"/>
    <property type="evidence" value="ECO:0007669"/>
    <property type="project" value="UniProtKB-UniPathway"/>
</dbReference>
<keyword evidence="8" id="KW-0665">Pyrimidine biosynthesis</keyword>
<reference evidence="10 11" key="1">
    <citation type="submission" date="2014-04" db="EMBL/GenBank/DDBJ databases">
        <authorList>
            <consortium name="DOE Joint Genome Institute"/>
            <person name="Kuo A."/>
            <person name="Zuccaro A."/>
            <person name="Kohler A."/>
            <person name="Nagy L.G."/>
            <person name="Floudas D."/>
            <person name="Copeland A."/>
            <person name="Barry K.W."/>
            <person name="Cichocki N."/>
            <person name="Veneault-Fourrey C."/>
            <person name="LaButti K."/>
            <person name="Lindquist E.A."/>
            <person name="Lipzen A."/>
            <person name="Lundell T."/>
            <person name="Morin E."/>
            <person name="Murat C."/>
            <person name="Sun H."/>
            <person name="Tunlid A."/>
            <person name="Henrissat B."/>
            <person name="Grigoriev I.V."/>
            <person name="Hibbett D.S."/>
            <person name="Martin F."/>
            <person name="Nordberg H.P."/>
            <person name="Cantor M.N."/>
            <person name="Hua S.X."/>
        </authorList>
    </citation>
    <scope>NUCLEOTIDE SEQUENCE [LARGE SCALE GENOMIC DNA]</scope>
    <source>
        <strain evidence="10 11">MAFF 305830</strain>
    </source>
</reference>
<dbReference type="FunFam" id="3.40.50.2020:FF:000008">
    <property type="entry name" value="Orotate phosphoribosyltransferase"/>
    <property type="match status" value="1"/>
</dbReference>
<dbReference type="GO" id="GO:0004588">
    <property type="term" value="F:orotate phosphoribosyltransferase activity"/>
    <property type="evidence" value="ECO:0007669"/>
    <property type="project" value="UniProtKB-EC"/>
</dbReference>
<name>A0A0C3BI06_SERVB</name>
<evidence type="ECO:0000256" key="5">
    <source>
        <dbReference type="ARBA" id="ARBA00011971"/>
    </source>
</evidence>
<dbReference type="Pfam" id="PF00156">
    <property type="entry name" value="Pribosyltran"/>
    <property type="match status" value="1"/>
</dbReference>
<evidence type="ECO:0000256" key="8">
    <source>
        <dbReference type="ARBA" id="ARBA00022975"/>
    </source>
</evidence>
<dbReference type="InterPro" id="IPR000836">
    <property type="entry name" value="PRTase_dom"/>
</dbReference>
<dbReference type="STRING" id="933852.A0A0C3BI06"/>
<dbReference type="InterPro" id="IPR023031">
    <property type="entry name" value="OPRT"/>
</dbReference>
<dbReference type="OrthoDB" id="5553476at2759"/>
<dbReference type="Gene3D" id="3.40.50.2020">
    <property type="match status" value="1"/>
</dbReference>
<comment type="subunit">
    <text evidence="4">Homodimer.</text>
</comment>
<evidence type="ECO:0000313" key="10">
    <source>
        <dbReference type="EMBL" id="KIM31749.1"/>
    </source>
</evidence>
<dbReference type="UniPathway" id="UPA00070">
    <property type="reaction ID" value="UER00119"/>
</dbReference>
<dbReference type="SUPFAM" id="SSF53271">
    <property type="entry name" value="PRTase-like"/>
    <property type="match status" value="1"/>
</dbReference>
<evidence type="ECO:0000256" key="2">
    <source>
        <dbReference type="ARBA" id="ARBA00004889"/>
    </source>
</evidence>
<feature type="domain" description="Phosphoribosyltransferase" evidence="9">
    <location>
        <begin position="77"/>
        <end position="188"/>
    </location>
</feature>
<sequence>MASTEQDTSDSKQSFLSLCHAHSILQFGTFTVKSGRISPYFFNAGSFCTASLLSALGDAYARTIIDACKPTTSGGASLEFDVIFGPAYKGIPLCAIASVSLARLAPAEFGQKEWCFNRKEAKDHGERGTLVGAEMKGKRVLVIDDVITNGAAKREAVTIIQAAGGILAGMIVAVDRQETISDDAEGDKGRKSALGALREEYGVPMVAIITLSDIVQYSKARLGEAEMSALRAYRERYGSADALAQPV</sequence>
<comment type="similarity">
    <text evidence="3">Belongs to the purine/pyrimidine phosphoribosyltransferase family. PyrE subfamily.</text>
</comment>
<evidence type="ECO:0000256" key="6">
    <source>
        <dbReference type="ARBA" id="ARBA00022676"/>
    </source>
</evidence>
<keyword evidence="7" id="KW-0808">Transferase</keyword>
<dbReference type="GO" id="GO:0006207">
    <property type="term" value="P:'de novo' pyrimidine nucleobase biosynthetic process"/>
    <property type="evidence" value="ECO:0007669"/>
    <property type="project" value="TreeGrafter"/>
</dbReference>
<dbReference type="GO" id="GO:0005737">
    <property type="term" value="C:cytoplasm"/>
    <property type="evidence" value="ECO:0007669"/>
    <property type="project" value="TreeGrafter"/>
</dbReference>
<dbReference type="CDD" id="cd06223">
    <property type="entry name" value="PRTases_typeI"/>
    <property type="match status" value="1"/>
</dbReference>
<dbReference type="PANTHER" id="PTHR46683">
    <property type="entry name" value="OROTATE PHOSPHORIBOSYLTRANSFERASE 1-RELATED"/>
    <property type="match status" value="1"/>
</dbReference>
<dbReference type="Proteomes" id="UP000054097">
    <property type="component" value="Unassembled WGS sequence"/>
</dbReference>
<dbReference type="GO" id="GO:0046132">
    <property type="term" value="P:pyrimidine ribonucleoside biosynthetic process"/>
    <property type="evidence" value="ECO:0007669"/>
    <property type="project" value="TreeGrafter"/>
</dbReference>
<dbReference type="EC" id="2.4.2.10" evidence="5"/>
<dbReference type="PANTHER" id="PTHR46683:SF1">
    <property type="entry name" value="OROTATE PHOSPHORIBOSYLTRANSFERASE 1-RELATED"/>
    <property type="match status" value="1"/>
</dbReference>
<dbReference type="HOGENOM" id="CLU_074878_0_0_1"/>
<dbReference type="NCBIfam" id="TIGR00336">
    <property type="entry name" value="pyrE"/>
    <property type="match status" value="1"/>
</dbReference>
<evidence type="ECO:0000259" key="9">
    <source>
        <dbReference type="Pfam" id="PF00156"/>
    </source>
</evidence>
<organism evidence="10 11">
    <name type="scientific">Serendipita vermifera MAFF 305830</name>
    <dbReference type="NCBI Taxonomy" id="933852"/>
    <lineage>
        <taxon>Eukaryota</taxon>
        <taxon>Fungi</taxon>
        <taxon>Dikarya</taxon>
        <taxon>Basidiomycota</taxon>
        <taxon>Agaricomycotina</taxon>
        <taxon>Agaricomycetes</taxon>
        <taxon>Sebacinales</taxon>
        <taxon>Serendipitaceae</taxon>
        <taxon>Serendipita</taxon>
    </lineage>
</organism>
<dbReference type="InterPro" id="IPR029057">
    <property type="entry name" value="PRTase-like"/>
</dbReference>
<evidence type="ECO:0000256" key="4">
    <source>
        <dbReference type="ARBA" id="ARBA00011738"/>
    </source>
</evidence>
<gene>
    <name evidence="10" type="ORF">M408DRAFT_327192</name>
</gene>
<comment type="pathway">
    <text evidence="2">Pyrimidine metabolism; UMP biosynthesis via de novo pathway; UMP from orotate: step 1/2.</text>
</comment>
<proteinExistence type="inferred from homology"/>
<dbReference type="AlphaFoldDB" id="A0A0C3BI06"/>
<reference evidence="11" key="2">
    <citation type="submission" date="2015-01" db="EMBL/GenBank/DDBJ databases">
        <title>Evolutionary Origins and Diversification of the Mycorrhizal Mutualists.</title>
        <authorList>
            <consortium name="DOE Joint Genome Institute"/>
            <consortium name="Mycorrhizal Genomics Consortium"/>
            <person name="Kohler A."/>
            <person name="Kuo A."/>
            <person name="Nagy L.G."/>
            <person name="Floudas D."/>
            <person name="Copeland A."/>
            <person name="Barry K.W."/>
            <person name="Cichocki N."/>
            <person name="Veneault-Fourrey C."/>
            <person name="LaButti K."/>
            <person name="Lindquist E.A."/>
            <person name="Lipzen A."/>
            <person name="Lundell T."/>
            <person name="Morin E."/>
            <person name="Murat C."/>
            <person name="Riley R."/>
            <person name="Ohm R."/>
            <person name="Sun H."/>
            <person name="Tunlid A."/>
            <person name="Henrissat B."/>
            <person name="Grigoriev I.V."/>
            <person name="Hibbett D.S."/>
            <person name="Martin F."/>
        </authorList>
    </citation>
    <scope>NUCLEOTIDE SEQUENCE [LARGE SCALE GENOMIC DNA]</scope>
    <source>
        <strain evidence="11">MAFF 305830</strain>
    </source>
</reference>
<accession>A0A0C3BI06</accession>
<evidence type="ECO:0000256" key="7">
    <source>
        <dbReference type="ARBA" id="ARBA00022679"/>
    </source>
</evidence>
<keyword evidence="6" id="KW-0328">Glycosyltransferase</keyword>